<feature type="domain" description="Transposase DDE" evidence="1">
    <location>
        <begin position="10"/>
        <end position="418"/>
    </location>
</feature>
<dbReference type="SUPFAM" id="SSF53098">
    <property type="entry name" value="Ribonuclease H-like"/>
    <property type="match status" value="1"/>
</dbReference>
<dbReference type="InterPro" id="IPR047960">
    <property type="entry name" value="Transpos_IS1380"/>
</dbReference>
<name>A0A1W1CYJ9_9ZZZZ</name>
<dbReference type="EMBL" id="FPHH01000161">
    <property type="protein sequence ID" value="SFV70926.1"/>
    <property type="molecule type" value="Genomic_DNA"/>
</dbReference>
<dbReference type="InterPro" id="IPR012337">
    <property type="entry name" value="RNaseH-like_sf"/>
</dbReference>
<dbReference type="Pfam" id="PF13701">
    <property type="entry name" value="DDE_Tnp_1_4"/>
    <property type="match status" value="1"/>
</dbReference>
<dbReference type="InterPro" id="IPR025668">
    <property type="entry name" value="Tnp_DDE_dom"/>
</dbReference>
<protein>
    <submittedName>
        <fullName evidence="2">Mobile element protein</fullName>
    </submittedName>
</protein>
<sequence>MTQTLLNFKLESTNEKLTPRTGVAILGEYLKGMNLQELCNTNLPKAKRNNGYSAFEFIYPLILMLHSGGRFLDDIREIKVDKALTTLLKIENIPTSNAISKYLVKHGINGEDGMRKINKKFLKRFLKSIKHEELILDIDATFIEAHKNTAKWSYKDAPGYMPMVGHINNGWVVDVDFREGNESPASKNLEFIKQCALQLPLGKKFDRFRADSASYQADIFNYCEEKNILFTVTAKKNTNVFESIKSIKDEEWQTFSKREKIAEFTHTMQDTNNAFRMIVIKKDITPTLPTLEEYISDEVMMQHQDEIYYCIATNDNDLTPSEIIKLHRQRGETSENKIKELKNGFNMSYLPSSNLGANAFYFYIGTLSYNLFLLFKQILDTNLQKHTVKTIRYKLYNIAGKVISHARETILKVNEKFVKLLQTIRQRAYEESLE</sequence>
<dbReference type="NCBIfam" id="NF033539">
    <property type="entry name" value="transpos_IS1380"/>
    <property type="match status" value="1"/>
</dbReference>
<organism evidence="2">
    <name type="scientific">hydrothermal vent metagenome</name>
    <dbReference type="NCBI Taxonomy" id="652676"/>
    <lineage>
        <taxon>unclassified sequences</taxon>
        <taxon>metagenomes</taxon>
        <taxon>ecological metagenomes</taxon>
    </lineage>
</organism>
<proteinExistence type="predicted"/>
<evidence type="ECO:0000313" key="2">
    <source>
        <dbReference type="EMBL" id="SFV70926.1"/>
    </source>
</evidence>
<gene>
    <name evidence="2" type="ORF">MNB_SM-5-478</name>
</gene>
<evidence type="ECO:0000259" key="1">
    <source>
        <dbReference type="Pfam" id="PF13701"/>
    </source>
</evidence>
<accession>A0A1W1CYJ9</accession>
<reference evidence="2" key="1">
    <citation type="submission" date="2016-10" db="EMBL/GenBank/DDBJ databases">
        <authorList>
            <person name="de Groot N.N."/>
        </authorList>
    </citation>
    <scope>NUCLEOTIDE SEQUENCE</scope>
</reference>
<dbReference type="AlphaFoldDB" id="A0A1W1CYJ9"/>